<proteinExistence type="predicted"/>
<sequence length="107" mass="12062">MIQVDKSLFVLDGRHRLDVLSLTCGEDAFTLEYTITPFLPGDQRGGEVVYLWIEAADDRLHDYTDSRGRPWPERGWAAHSGHHLRAAGHPHVREGAFGPFRVPARSV</sequence>
<name>A0ABQ3M380_9PSEU</name>
<evidence type="ECO:0000313" key="2">
    <source>
        <dbReference type="Proteomes" id="UP000605568"/>
    </source>
</evidence>
<accession>A0ABQ3M380</accession>
<organism evidence="1 2">
    <name type="scientific">Lentzea cavernae</name>
    <dbReference type="NCBI Taxonomy" id="2020703"/>
    <lineage>
        <taxon>Bacteria</taxon>
        <taxon>Bacillati</taxon>
        <taxon>Actinomycetota</taxon>
        <taxon>Actinomycetes</taxon>
        <taxon>Pseudonocardiales</taxon>
        <taxon>Pseudonocardiaceae</taxon>
        <taxon>Lentzea</taxon>
    </lineage>
</organism>
<keyword evidence="2" id="KW-1185">Reference proteome</keyword>
<reference evidence="2" key="1">
    <citation type="journal article" date="2019" name="Int. J. Syst. Evol. Microbiol.">
        <title>The Global Catalogue of Microorganisms (GCM) 10K type strain sequencing project: providing services to taxonomists for standard genome sequencing and annotation.</title>
        <authorList>
            <consortium name="The Broad Institute Genomics Platform"/>
            <consortium name="The Broad Institute Genome Sequencing Center for Infectious Disease"/>
            <person name="Wu L."/>
            <person name="Ma J."/>
        </authorList>
    </citation>
    <scope>NUCLEOTIDE SEQUENCE [LARGE SCALE GENOMIC DNA]</scope>
    <source>
        <strain evidence="2">CGMCC 4.7367</strain>
    </source>
</reference>
<protein>
    <submittedName>
        <fullName evidence="1">Uncharacterized protein</fullName>
    </submittedName>
</protein>
<dbReference type="Proteomes" id="UP000605568">
    <property type="component" value="Unassembled WGS sequence"/>
</dbReference>
<dbReference type="EMBL" id="BNAR01000002">
    <property type="protein sequence ID" value="GHH32591.1"/>
    <property type="molecule type" value="Genomic_DNA"/>
</dbReference>
<gene>
    <name evidence="1" type="ORF">GCM10017774_13730</name>
</gene>
<dbReference type="RefSeq" id="WP_191296742.1">
    <property type="nucleotide sequence ID" value="NZ_BNAR01000002.1"/>
</dbReference>
<evidence type="ECO:0000313" key="1">
    <source>
        <dbReference type="EMBL" id="GHH32591.1"/>
    </source>
</evidence>
<comment type="caution">
    <text evidence="1">The sequence shown here is derived from an EMBL/GenBank/DDBJ whole genome shotgun (WGS) entry which is preliminary data.</text>
</comment>